<organism evidence="1 2">
    <name type="scientific">Aureobasidium pullulans</name>
    <name type="common">Black yeast</name>
    <name type="synonym">Pullularia pullulans</name>
    <dbReference type="NCBI Taxonomy" id="5580"/>
    <lineage>
        <taxon>Eukaryota</taxon>
        <taxon>Fungi</taxon>
        <taxon>Dikarya</taxon>
        <taxon>Ascomycota</taxon>
        <taxon>Pezizomycotina</taxon>
        <taxon>Dothideomycetes</taxon>
        <taxon>Dothideomycetidae</taxon>
        <taxon>Dothideales</taxon>
        <taxon>Saccotheciaceae</taxon>
        <taxon>Aureobasidium</taxon>
    </lineage>
</organism>
<sequence length="135" mass="15500">MSPGICDKLRINERSEISSRCCSYRWTFWLPTHLPYAPLISLRLSGPEMYAAVPEPPKQRPAHLNECEIKAILTAIEERGEQVSRRCCVICGSWNPISLFACDPEKSIIEAGECSRLSNWIFQSKFKKVRDPTQW</sequence>
<proteinExistence type="predicted"/>
<name>A0A4T0B158_AURPU</name>
<accession>A0A4T0B158</accession>
<reference evidence="1 2" key="1">
    <citation type="submission" date="2018-10" db="EMBL/GenBank/DDBJ databases">
        <title>Fifty Aureobasidium pullulans genomes reveal a recombining polyextremotolerant generalist.</title>
        <authorList>
            <person name="Gostincar C."/>
            <person name="Turk M."/>
            <person name="Zajc J."/>
            <person name="Gunde-Cimerman N."/>
        </authorList>
    </citation>
    <scope>NUCLEOTIDE SEQUENCE [LARGE SCALE GENOMIC DNA]</scope>
    <source>
        <strain evidence="1 2">EXF-1645</strain>
    </source>
</reference>
<dbReference type="AlphaFoldDB" id="A0A4T0B158"/>
<evidence type="ECO:0000313" key="2">
    <source>
        <dbReference type="Proteomes" id="UP000308724"/>
    </source>
</evidence>
<protein>
    <submittedName>
        <fullName evidence="1">Uncharacterized protein</fullName>
    </submittedName>
</protein>
<gene>
    <name evidence="1" type="ORF">D6C78_11051</name>
</gene>
<comment type="caution">
    <text evidence="1">The sequence shown here is derived from an EMBL/GenBank/DDBJ whole genome shotgun (WGS) entry which is preliminary data.</text>
</comment>
<dbReference type="EMBL" id="QZBZ01000866">
    <property type="protein sequence ID" value="TIA27619.1"/>
    <property type="molecule type" value="Genomic_DNA"/>
</dbReference>
<dbReference type="Proteomes" id="UP000308724">
    <property type="component" value="Unassembled WGS sequence"/>
</dbReference>
<evidence type="ECO:0000313" key="1">
    <source>
        <dbReference type="EMBL" id="TIA27619.1"/>
    </source>
</evidence>